<dbReference type="EMBL" id="AP005828">
    <property type="protein sequence ID" value="BAD69194.1"/>
    <property type="molecule type" value="Genomic_DNA"/>
</dbReference>
<sequence length="54" mass="5679">MLYFNARLRFACSPAPLRYRAGQPPPSPVVGVDLDATSAKPGKNIAEGPPVNGL</sequence>
<reference evidence="2" key="2">
    <citation type="submission" date="2004-07" db="EMBL/GenBank/DDBJ databases">
        <title>Oryza sativa nipponbare(GA3) genomic DNA, chromosome 6, PAC clone:P0046E09.</title>
        <authorList>
            <person name="Sasaki T."/>
            <person name="Matsumoto T."/>
            <person name="Fujisawa M."/>
        </authorList>
    </citation>
    <scope>NUCLEOTIDE SEQUENCE</scope>
</reference>
<proteinExistence type="predicted"/>
<gene>
    <name evidence="2" type="ORF">P0046E09.24</name>
    <name evidence="1" type="ORF">P0702F05.4</name>
</gene>
<reference evidence="3" key="3">
    <citation type="journal article" date="2005" name="Nature">
        <title>The map-based sequence of the rice genome.</title>
        <authorList>
            <consortium name="International rice genome sequencing project (IRGSP)"/>
            <person name="Matsumoto T."/>
            <person name="Wu J."/>
            <person name="Kanamori H."/>
            <person name="Katayose Y."/>
            <person name="Fujisawa M."/>
            <person name="Namiki N."/>
            <person name="Mizuno H."/>
            <person name="Yamamoto K."/>
            <person name="Antonio B.A."/>
            <person name="Baba T."/>
            <person name="Sakata K."/>
            <person name="Nagamura Y."/>
            <person name="Aoki H."/>
            <person name="Arikawa K."/>
            <person name="Arita K."/>
            <person name="Bito T."/>
            <person name="Chiden Y."/>
            <person name="Fujitsuka N."/>
            <person name="Fukunaka R."/>
            <person name="Hamada M."/>
            <person name="Harada C."/>
            <person name="Hayashi A."/>
            <person name="Hijishita S."/>
            <person name="Honda M."/>
            <person name="Hosokawa S."/>
            <person name="Ichikawa Y."/>
            <person name="Idonuma A."/>
            <person name="Iijima M."/>
            <person name="Ikeda M."/>
            <person name="Ikeno M."/>
            <person name="Ito K."/>
            <person name="Ito S."/>
            <person name="Ito T."/>
            <person name="Ito Y."/>
            <person name="Ito Y."/>
            <person name="Iwabuchi A."/>
            <person name="Kamiya K."/>
            <person name="Karasawa W."/>
            <person name="Kurita K."/>
            <person name="Katagiri S."/>
            <person name="Kikuta A."/>
            <person name="Kobayashi H."/>
            <person name="Kobayashi N."/>
            <person name="Machita K."/>
            <person name="Maehara T."/>
            <person name="Masukawa M."/>
            <person name="Mizubayashi T."/>
            <person name="Mukai Y."/>
            <person name="Nagasaki H."/>
            <person name="Nagata Y."/>
            <person name="Naito S."/>
            <person name="Nakashima M."/>
            <person name="Nakama Y."/>
            <person name="Nakamichi Y."/>
            <person name="Nakamura M."/>
            <person name="Meguro A."/>
            <person name="Negishi M."/>
            <person name="Ohta I."/>
            <person name="Ohta T."/>
            <person name="Okamoto M."/>
            <person name="Ono N."/>
            <person name="Saji S."/>
            <person name="Sakaguchi M."/>
            <person name="Sakai K."/>
            <person name="Shibata M."/>
            <person name="Shimokawa T."/>
            <person name="Song J."/>
            <person name="Takazaki Y."/>
            <person name="Terasawa K."/>
            <person name="Tsugane M."/>
            <person name="Tsuji K."/>
            <person name="Ueda S."/>
            <person name="Waki K."/>
            <person name="Yamagata H."/>
            <person name="Yamamoto M."/>
            <person name="Yamamoto S."/>
            <person name="Yamane H."/>
            <person name="Yoshiki S."/>
            <person name="Yoshihara R."/>
            <person name="Yukawa K."/>
            <person name="Zhong H."/>
            <person name="Yano M."/>
            <person name="Yuan Q."/>
            <person name="Ouyang S."/>
            <person name="Liu J."/>
            <person name="Jones K.M."/>
            <person name="Gansberger K."/>
            <person name="Moffat K."/>
            <person name="Hill J."/>
            <person name="Bera J."/>
            <person name="Fadrosh D."/>
            <person name="Jin S."/>
            <person name="Johri S."/>
            <person name="Kim M."/>
            <person name="Overton L."/>
            <person name="Reardon M."/>
            <person name="Tsitrin T."/>
            <person name="Vuong H."/>
            <person name="Weaver B."/>
            <person name="Ciecko A."/>
            <person name="Tallon L."/>
            <person name="Jackson J."/>
            <person name="Pai G."/>
            <person name="Aken S.V."/>
            <person name="Utterback T."/>
            <person name="Reidmuller S."/>
            <person name="Feldblyum T."/>
            <person name="Hsiao J."/>
            <person name="Zismann V."/>
            <person name="Iobst S."/>
            <person name="de Vazeille A.R."/>
            <person name="Buell C.R."/>
            <person name="Ying K."/>
            <person name="Li Y."/>
            <person name="Lu T."/>
            <person name="Huang Y."/>
            <person name="Zhao Q."/>
            <person name="Feng Q."/>
            <person name="Zhang L."/>
            <person name="Zhu J."/>
            <person name="Weng Q."/>
            <person name="Mu J."/>
            <person name="Lu Y."/>
            <person name="Fan D."/>
            <person name="Liu Y."/>
            <person name="Guan J."/>
            <person name="Zhang Y."/>
            <person name="Yu S."/>
            <person name="Liu X."/>
            <person name="Zhang Y."/>
            <person name="Hong G."/>
            <person name="Han B."/>
            <person name="Choisne N."/>
            <person name="Demange N."/>
            <person name="Orjeda G."/>
            <person name="Samain S."/>
            <person name="Cattolico L."/>
            <person name="Pelletier E."/>
            <person name="Couloux A."/>
            <person name="Segurens B."/>
            <person name="Wincker P."/>
            <person name="D'Hont A."/>
            <person name="Scarpelli C."/>
            <person name="Weissenbach J."/>
            <person name="Salanoubat M."/>
            <person name="Quetier F."/>
            <person name="Yu Y."/>
            <person name="Kim H.R."/>
            <person name="Rambo T."/>
            <person name="Currie J."/>
            <person name="Collura K."/>
            <person name="Luo M."/>
            <person name="Yang T."/>
            <person name="Ammiraju J.S.S."/>
            <person name="Engler F."/>
            <person name="Soderlund C."/>
            <person name="Wing R.A."/>
            <person name="Palmer L.E."/>
            <person name="de la Bastide M."/>
            <person name="Spiegel L."/>
            <person name="Nascimento L."/>
            <person name="Zutavern T."/>
            <person name="O'Shaughnessy A."/>
            <person name="Dike S."/>
            <person name="Dedhia N."/>
            <person name="Preston R."/>
            <person name="Balija V."/>
            <person name="McCombie W.R."/>
            <person name="Chow T."/>
            <person name="Chen H."/>
            <person name="Chung M."/>
            <person name="Chen C."/>
            <person name="Shaw J."/>
            <person name="Wu H."/>
            <person name="Hsiao K."/>
            <person name="Chao Y."/>
            <person name="Chu M."/>
            <person name="Cheng C."/>
            <person name="Hour A."/>
            <person name="Lee P."/>
            <person name="Lin S."/>
            <person name="Lin Y."/>
            <person name="Liou J."/>
            <person name="Liu S."/>
            <person name="Hsing Y."/>
            <person name="Raghuvanshi S."/>
            <person name="Mohanty A."/>
            <person name="Bharti A.K."/>
            <person name="Gaur A."/>
            <person name="Gupta V."/>
            <person name="Kumar D."/>
            <person name="Ravi V."/>
            <person name="Vij S."/>
            <person name="Kapur A."/>
            <person name="Khurana P."/>
            <person name="Khurana P."/>
            <person name="Khurana J.P."/>
            <person name="Tyagi A.K."/>
            <person name="Gaikwad K."/>
            <person name="Singh A."/>
            <person name="Dalal V."/>
            <person name="Srivastava S."/>
            <person name="Dixit A."/>
            <person name="Pal A.K."/>
            <person name="Ghazi I.A."/>
            <person name="Yadav M."/>
            <person name="Pandit A."/>
            <person name="Bhargava A."/>
            <person name="Sureshbabu K."/>
            <person name="Batra K."/>
            <person name="Sharma T.R."/>
            <person name="Mohapatra T."/>
            <person name="Singh N.K."/>
            <person name="Messing J."/>
            <person name="Nelson A.B."/>
            <person name="Fuks G."/>
            <person name="Kavchok S."/>
            <person name="Keizer G."/>
            <person name="Linton E."/>
            <person name="Llaca V."/>
            <person name="Song R."/>
            <person name="Tanyolac B."/>
            <person name="Young S."/>
            <person name="Ho-Il K."/>
            <person name="Hahn J.H."/>
            <person name="Sangsakoo G."/>
            <person name="Vanavichit A."/>
            <person name="de Mattos Luiz.A.T."/>
            <person name="Zimmer P.D."/>
            <person name="Malone G."/>
            <person name="Dellagostin O."/>
            <person name="de Oliveira A.C."/>
            <person name="Bevan M."/>
            <person name="Bancroft I."/>
            <person name="Minx P."/>
            <person name="Cordum H."/>
            <person name="Wilson R."/>
            <person name="Cheng Z."/>
            <person name="Jin W."/>
            <person name="Jiang J."/>
            <person name="Leong S.A."/>
            <person name="Iwama H."/>
            <person name="Gojobori T."/>
            <person name="Itoh T."/>
            <person name="Niimura Y."/>
            <person name="Fujii Y."/>
            <person name="Habara T."/>
            <person name="Sakai H."/>
            <person name="Sato Y."/>
            <person name="Wilson G."/>
            <person name="Kumar K."/>
            <person name="McCouch S."/>
            <person name="Juretic N."/>
            <person name="Hoen D."/>
            <person name="Wright S."/>
            <person name="Bruskiewich R."/>
            <person name="Bureau T."/>
            <person name="Miyao A."/>
            <person name="Hirochika H."/>
            <person name="Nishikawa T."/>
            <person name="Kadowaki K."/>
            <person name="Sugiura M."/>
            <person name="Burr B."/>
            <person name="Sasaki T."/>
        </authorList>
    </citation>
    <scope>NUCLEOTIDE SEQUENCE [LARGE SCALE GENOMIC DNA]</scope>
    <source>
        <strain evidence="3">cv. Nipponbare</strain>
    </source>
</reference>
<reference evidence="3" key="4">
    <citation type="journal article" date="2008" name="Nucleic Acids Res.">
        <title>The rice annotation project database (RAP-DB): 2008 update.</title>
        <authorList>
            <consortium name="The rice annotation project (RAP)"/>
        </authorList>
    </citation>
    <scope>GENOME REANNOTATION</scope>
    <source>
        <strain evidence="3">cv. Nipponbare</strain>
    </source>
</reference>
<protein>
    <submittedName>
        <fullName evidence="2">Uncharacterized protein</fullName>
    </submittedName>
</protein>
<reference evidence="1" key="1">
    <citation type="submission" date="2002-10" db="EMBL/GenBank/DDBJ databases">
        <title>Oryza sativa nipponbare(GA3) genomic DNA, chromosome 6, PAC clone:P0702F05.</title>
        <authorList>
            <person name="Sasaki T."/>
            <person name="Matsumoto T."/>
            <person name="Yamamoto K."/>
        </authorList>
    </citation>
    <scope>NUCLEOTIDE SEQUENCE</scope>
</reference>
<organism evidence="2 3">
    <name type="scientific">Oryza sativa subsp. japonica</name>
    <name type="common">Rice</name>
    <dbReference type="NCBI Taxonomy" id="39947"/>
    <lineage>
        <taxon>Eukaryota</taxon>
        <taxon>Viridiplantae</taxon>
        <taxon>Streptophyta</taxon>
        <taxon>Embryophyta</taxon>
        <taxon>Tracheophyta</taxon>
        <taxon>Spermatophyta</taxon>
        <taxon>Magnoliopsida</taxon>
        <taxon>Liliopsida</taxon>
        <taxon>Poales</taxon>
        <taxon>Poaceae</taxon>
        <taxon>BOP clade</taxon>
        <taxon>Oryzoideae</taxon>
        <taxon>Oryzeae</taxon>
        <taxon>Oryzinae</taxon>
        <taxon>Oryza</taxon>
        <taxon>Oryza sativa</taxon>
    </lineage>
</organism>
<evidence type="ECO:0000313" key="3">
    <source>
        <dbReference type="Proteomes" id="UP000000763"/>
    </source>
</evidence>
<evidence type="ECO:0000313" key="1">
    <source>
        <dbReference type="EMBL" id="BAD69194.1"/>
    </source>
</evidence>
<dbReference type="Proteomes" id="UP000000763">
    <property type="component" value="Chromosome 6"/>
</dbReference>
<dbReference type="EMBL" id="AP007223">
    <property type="protein sequence ID" value="BAD69427.1"/>
    <property type="molecule type" value="Genomic_DNA"/>
</dbReference>
<dbReference type="AlphaFoldDB" id="Q5VM98"/>
<name>Q5VM98_ORYSJ</name>
<accession>Q5VM98</accession>
<evidence type="ECO:0000313" key="2">
    <source>
        <dbReference type="EMBL" id="BAD69427.1"/>
    </source>
</evidence>